<organism evidence="2 3">
    <name type="scientific">Pseudoxanthobacter soli DSM 19599</name>
    <dbReference type="NCBI Taxonomy" id="1123029"/>
    <lineage>
        <taxon>Bacteria</taxon>
        <taxon>Pseudomonadati</taxon>
        <taxon>Pseudomonadota</taxon>
        <taxon>Alphaproteobacteria</taxon>
        <taxon>Hyphomicrobiales</taxon>
        <taxon>Segnochrobactraceae</taxon>
        <taxon>Pseudoxanthobacter</taxon>
    </lineage>
</organism>
<keyword evidence="2" id="KW-0808">Transferase</keyword>
<evidence type="ECO:0000313" key="3">
    <source>
        <dbReference type="Proteomes" id="UP000186406"/>
    </source>
</evidence>
<sequence>MTMAKSSTVPSAMPFAEHSAAPARPATAPADREALRRRIAELGPWFHNIEIGGVRTAPEHFLGDYPAVKWRKFADAIPADLAGKTVLDVGCNAGFYSIEMKRRGASRVLGLDTDPRYLAQARFAVEASGVEIEFRQGSVYDVGALGERFDIVLFMGVLYHLRHPLLALDLLREHVVGDLLVFQSMQRGSAETGAVAEDYDFWRDDPFADPSFPRLHFIERRYAGDPTNWWIPNRSCAEAMLRSAGFSIAAHPEAEVYLCRPHGPPAGEGAVYPPKGRPE</sequence>
<proteinExistence type="predicted"/>
<reference evidence="2 3" key="1">
    <citation type="submission" date="2016-12" db="EMBL/GenBank/DDBJ databases">
        <authorList>
            <person name="Song W.-J."/>
            <person name="Kurnit D.M."/>
        </authorList>
    </citation>
    <scope>NUCLEOTIDE SEQUENCE [LARGE SCALE GENOMIC DNA]</scope>
    <source>
        <strain evidence="2 3">DSM 19599</strain>
    </source>
</reference>
<feature type="compositionally biased region" description="Polar residues" evidence="1">
    <location>
        <begin position="1"/>
        <end position="10"/>
    </location>
</feature>
<dbReference type="Pfam" id="PF08003">
    <property type="entry name" value="Methyltransf_9"/>
    <property type="match status" value="1"/>
</dbReference>
<dbReference type="PANTHER" id="PTHR43464">
    <property type="entry name" value="METHYLTRANSFERASE"/>
    <property type="match status" value="1"/>
</dbReference>
<accession>A0A1M7ZNC4</accession>
<keyword evidence="2" id="KW-0489">Methyltransferase</keyword>
<evidence type="ECO:0000256" key="1">
    <source>
        <dbReference type="SAM" id="MobiDB-lite"/>
    </source>
</evidence>
<dbReference type="EMBL" id="FRXO01000006">
    <property type="protein sequence ID" value="SHO66408.1"/>
    <property type="molecule type" value="Genomic_DNA"/>
</dbReference>
<dbReference type="Proteomes" id="UP000186406">
    <property type="component" value="Unassembled WGS sequence"/>
</dbReference>
<dbReference type="GO" id="GO:0032259">
    <property type="term" value="P:methylation"/>
    <property type="evidence" value="ECO:0007669"/>
    <property type="project" value="UniProtKB-KW"/>
</dbReference>
<protein>
    <submittedName>
        <fullName evidence="2">tRNA (Mo5U34)-methyltransferase</fullName>
    </submittedName>
</protein>
<dbReference type="InterPro" id="IPR029063">
    <property type="entry name" value="SAM-dependent_MTases_sf"/>
</dbReference>
<name>A0A1M7ZNC4_9HYPH</name>
<dbReference type="InterPro" id="IPR027554">
    <property type="entry name" value="Meth_Rta_06860"/>
</dbReference>
<keyword evidence="3" id="KW-1185">Reference proteome</keyword>
<dbReference type="STRING" id="1123029.SAMN02745172_03067"/>
<evidence type="ECO:0000313" key="2">
    <source>
        <dbReference type="EMBL" id="SHO66408.1"/>
    </source>
</evidence>
<feature type="region of interest" description="Disordered" evidence="1">
    <location>
        <begin position="1"/>
        <end position="30"/>
    </location>
</feature>
<dbReference type="NCBIfam" id="TIGR04290">
    <property type="entry name" value="meth_Rta_06860"/>
    <property type="match status" value="1"/>
</dbReference>
<dbReference type="CDD" id="cd02440">
    <property type="entry name" value="AdoMet_MTases"/>
    <property type="match status" value="1"/>
</dbReference>
<dbReference type="SUPFAM" id="SSF53335">
    <property type="entry name" value="S-adenosyl-L-methionine-dependent methyltransferases"/>
    <property type="match status" value="1"/>
</dbReference>
<dbReference type="InterPro" id="IPR027555">
    <property type="entry name" value="Mo5U34_MeTrfas-like"/>
</dbReference>
<feature type="compositionally biased region" description="Low complexity" evidence="1">
    <location>
        <begin position="16"/>
        <end position="29"/>
    </location>
</feature>
<gene>
    <name evidence="2" type="ORF">SAMN02745172_03067</name>
</gene>
<dbReference type="Gene3D" id="3.40.50.150">
    <property type="entry name" value="Vaccinia Virus protein VP39"/>
    <property type="match status" value="1"/>
</dbReference>
<dbReference type="GO" id="GO:0008168">
    <property type="term" value="F:methyltransferase activity"/>
    <property type="evidence" value="ECO:0007669"/>
    <property type="project" value="UniProtKB-KW"/>
</dbReference>
<dbReference type="AlphaFoldDB" id="A0A1M7ZNC4"/>